<accession>A0A9P8ZVT1</accession>
<dbReference type="AlphaFoldDB" id="A0A9P8ZVT1"/>
<comment type="caution">
    <text evidence="1">The sequence shown here is derived from an EMBL/GenBank/DDBJ whole genome shotgun (WGS) entry which is preliminary data.</text>
</comment>
<evidence type="ECO:0000313" key="1">
    <source>
        <dbReference type="EMBL" id="KAH6649029.1"/>
    </source>
</evidence>
<dbReference type="EMBL" id="JAGPXC010000007">
    <property type="protein sequence ID" value="KAH6649029.1"/>
    <property type="molecule type" value="Genomic_DNA"/>
</dbReference>
<dbReference type="OrthoDB" id="62952at2759"/>
<sequence>MPSSAKEPAAPGVTASAEADASLPVPPLLKLPRNLRVRIWVIYMRDEKRLRDFSNFLMPRLFHVNRQIRREALSVFFLRCNFRVKVSSNIVEWHSYLRRSFPERWVQFLRGRPEESRTDIQPRFMEWLNQSDVQPYAFFSNIIFQVHPYGLDHLEFNRLGDEDVQISTDGQHLRLSEVTPVERTSNEGKEYLKAHKTLEKKAHDIVMQRQNFDGFSIDDILELAKTYWYEF</sequence>
<reference evidence="1" key="1">
    <citation type="journal article" date="2021" name="Nat. Commun.">
        <title>Genetic determinants of endophytism in the Arabidopsis root mycobiome.</title>
        <authorList>
            <person name="Mesny F."/>
            <person name="Miyauchi S."/>
            <person name="Thiergart T."/>
            <person name="Pickel B."/>
            <person name="Atanasova L."/>
            <person name="Karlsson M."/>
            <person name="Huettel B."/>
            <person name="Barry K.W."/>
            <person name="Haridas S."/>
            <person name="Chen C."/>
            <person name="Bauer D."/>
            <person name="Andreopoulos W."/>
            <person name="Pangilinan J."/>
            <person name="LaButti K."/>
            <person name="Riley R."/>
            <person name="Lipzen A."/>
            <person name="Clum A."/>
            <person name="Drula E."/>
            <person name="Henrissat B."/>
            <person name="Kohler A."/>
            <person name="Grigoriev I.V."/>
            <person name="Martin F.M."/>
            <person name="Hacquard S."/>
        </authorList>
    </citation>
    <scope>NUCLEOTIDE SEQUENCE</scope>
    <source>
        <strain evidence="1">MPI-SDFR-AT-0073</strain>
    </source>
</reference>
<dbReference type="GeneID" id="70136808"/>
<gene>
    <name evidence="1" type="ORF">BKA67DRAFT_661955</name>
</gene>
<proteinExistence type="predicted"/>
<keyword evidence="2" id="KW-1185">Reference proteome</keyword>
<dbReference type="Proteomes" id="UP000758603">
    <property type="component" value="Unassembled WGS sequence"/>
</dbReference>
<evidence type="ECO:0000313" key="2">
    <source>
        <dbReference type="Proteomes" id="UP000758603"/>
    </source>
</evidence>
<protein>
    <submittedName>
        <fullName evidence="1">Uncharacterized protein</fullName>
    </submittedName>
</protein>
<name>A0A9P8ZVT1_9PEZI</name>
<organism evidence="1 2">
    <name type="scientific">Truncatella angustata</name>
    <dbReference type="NCBI Taxonomy" id="152316"/>
    <lineage>
        <taxon>Eukaryota</taxon>
        <taxon>Fungi</taxon>
        <taxon>Dikarya</taxon>
        <taxon>Ascomycota</taxon>
        <taxon>Pezizomycotina</taxon>
        <taxon>Sordariomycetes</taxon>
        <taxon>Xylariomycetidae</taxon>
        <taxon>Amphisphaeriales</taxon>
        <taxon>Sporocadaceae</taxon>
        <taxon>Truncatella</taxon>
    </lineage>
</organism>
<dbReference type="RefSeq" id="XP_045955536.1">
    <property type="nucleotide sequence ID" value="XM_046107917.1"/>
</dbReference>